<reference evidence="3 4" key="1">
    <citation type="submission" date="2024-02" db="EMBL/GenBank/DDBJ databases">
        <title>First draft genome assembly of two strains of Seiridium cardinale.</title>
        <authorList>
            <person name="Emiliani G."/>
            <person name="Scali E."/>
        </authorList>
    </citation>
    <scope>NUCLEOTIDE SEQUENCE [LARGE SCALE GENOMIC DNA]</scope>
    <source>
        <strain evidence="3 4">BM-138-000479</strain>
    </source>
</reference>
<feature type="compositionally biased region" description="Polar residues" evidence="1">
    <location>
        <begin position="315"/>
        <end position="338"/>
    </location>
</feature>
<sequence length="896" mass="97687">MSSTTSSSSSSRSYPRTPLHERSNSEKNKLASGIRLVPYSPPRLDGEPTGDSHGPSMENGRRDSHHLTEDPSIASPSKRKTSLAKDELDAARPGSALSSPTSSTTSFVRAKGRGVSGTKLGPDSSGAGPSTPTPDYNRSSYGSNMSNLNAPADDDGASSPTIRSPRSRRGNHIALHPDRKTFSIVLKPTNQRHSDLSESSVRSPPASNYSTVTSHDGFSFDAPDDDRPNSALSSLAERGVSPYTPAYLASTEVPEDQSASPWNYRMVGGLRKVATTPDPTEKGKDREVAINPGPSPLPTLKEVPSSPIPEPSSLAAKTSFNSYTSEQTESTLDENTNIKVLGKSSPPETDSESVPEPPSSSDSNYQVIGESSPAPAFVSPQPPLPQVSFDTPSSKNFVVHAGTSPATSSLPATVRRPRPEYSDDSLLLDGKYSQESLIVPPLKTLGKRSSSERFGYYRQGSRDSLRRANSFSSISSVITQDTASLFLGSTPNIVRLARTPSVSSLQQPSWAPQSSSVPQASRMEPQPQSQPHVWSSQLSTVMSEDERSDRASRHLSLSSAPDQGSVSYGSRHSRQMLSISSSLLALEELSTDSRSHSRSNSGQFMMRGAREIPQPTIRDLDEHGDGLADLHELQHKGSRPRLAHLLNHKSSDKSLRSSVSSRAGSLSATSLPQWARIYYGSGERRWLAPPSIRSYSDDSRPASSFGVSGSPTTDQYPPNIFSPRRRAREVHPDDRPISTEVTPRRFSGLHKGLKKMTSSLWSPHLEEDRRAHHQSMWQGPPSSAPESGVFGPRNRQVLLFAVGFIFPFAWMVAAFLPLPHQVTLDVVERDHSTTQFRIPDTPETFARQTRWVDNKRFQSARWWRNVNRLMSVVGLLVVGAIIALAIVGYWQNMKQS</sequence>
<feature type="compositionally biased region" description="Polar residues" evidence="1">
    <location>
        <begin position="197"/>
        <end position="216"/>
    </location>
</feature>
<dbReference type="Proteomes" id="UP001465668">
    <property type="component" value="Unassembled WGS sequence"/>
</dbReference>
<feature type="compositionally biased region" description="Polar residues" evidence="1">
    <location>
        <begin position="526"/>
        <end position="542"/>
    </location>
</feature>
<dbReference type="EMBL" id="JARVKM010000059">
    <property type="protein sequence ID" value="KAK9772633.1"/>
    <property type="molecule type" value="Genomic_DNA"/>
</dbReference>
<gene>
    <name evidence="3" type="ORF">SCAR479_10684</name>
</gene>
<evidence type="ECO:0000256" key="2">
    <source>
        <dbReference type="SAM" id="Phobius"/>
    </source>
</evidence>
<feature type="compositionally biased region" description="Polar residues" evidence="1">
    <location>
        <begin position="555"/>
        <end position="570"/>
    </location>
</feature>
<feature type="compositionally biased region" description="Polar residues" evidence="1">
    <location>
        <begin position="501"/>
        <end position="519"/>
    </location>
</feature>
<name>A0ABR2XFR9_9PEZI</name>
<evidence type="ECO:0000313" key="4">
    <source>
        <dbReference type="Proteomes" id="UP001465668"/>
    </source>
</evidence>
<feature type="compositionally biased region" description="Polar residues" evidence="1">
    <location>
        <begin position="701"/>
        <end position="716"/>
    </location>
</feature>
<feature type="transmembrane region" description="Helical" evidence="2">
    <location>
        <begin position="797"/>
        <end position="818"/>
    </location>
</feature>
<feature type="compositionally biased region" description="Low complexity" evidence="1">
    <location>
        <begin position="344"/>
        <end position="363"/>
    </location>
</feature>
<feature type="region of interest" description="Disordered" evidence="1">
    <location>
        <begin position="501"/>
        <end position="572"/>
    </location>
</feature>
<evidence type="ECO:0000313" key="3">
    <source>
        <dbReference type="EMBL" id="KAK9772633.1"/>
    </source>
</evidence>
<proteinExistence type="predicted"/>
<keyword evidence="2" id="KW-0472">Membrane</keyword>
<evidence type="ECO:0008006" key="5">
    <source>
        <dbReference type="Google" id="ProtNLM"/>
    </source>
</evidence>
<keyword evidence="4" id="KW-1185">Reference proteome</keyword>
<comment type="caution">
    <text evidence="3">The sequence shown here is derived from an EMBL/GenBank/DDBJ whole genome shotgun (WGS) entry which is preliminary data.</text>
</comment>
<organism evidence="3 4">
    <name type="scientific">Seiridium cardinale</name>
    <dbReference type="NCBI Taxonomy" id="138064"/>
    <lineage>
        <taxon>Eukaryota</taxon>
        <taxon>Fungi</taxon>
        <taxon>Dikarya</taxon>
        <taxon>Ascomycota</taxon>
        <taxon>Pezizomycotina</taxon>
        <taxon>Sordariomycetes</taxon>
        <taxon>Xylariomycetidae</taxon>
        <taxon>Amphisphaeriales</taxon>
        <taxon>Sporocadaceae</taxon>
        <taxon>Seiridium</taxon>
    </lineage>
</organism>
<feature type="compositionally biased region" description="Basic and acidic residues" evidence="1">
    <location>
        <begin position="279"/>
        <end position="288"/>
    </location>
</feature>
<feature type="region of interest" description="Disordered" evidence="1">
    <location>
        <begin position="1"/>
        <end position="239"/>
    </location>
</feature>
<feature type="compositionally biased region" description="Basic and acidic residues" evidence="1">
    <location>
        <begin position="59"/>
        <end position="69"/>
    </location>
</feature>
<protein>
    <recommendedName>
        <fullName evidence="5">Serine-rich protein</fullName>
    </recommendedName>
</protein>
<accession>A0ABR2XFR9</accession>
<feature type="compositionally biased region" description="Low complexity" evidence="1">
    <location>
        <begin position="1"/>
        <end position="13"/>
    </location>
</feature>
<feature type="region of interest" description="Disordered" evidence="1">
    <location>
        <begin position="692"/>
        <end position="721"/>
    </location>
</feature>
<keyword evidence="2" id="KW-1133">Transmembrane helix</keyword>
<feature type="compositionally biased region" description="Basic and acidic residues" evidence="1">
    <location>
        <begin position="18"/>
        <end position="29"/>
    </location>
</feature>
<feature type="transmembrane region" description="Helical" evidence="2">
    <location>
        <begin position="869"/>
        <end position="890"/>
    </location>
</feature>
<feature type="region of interest" description="Disordered" evidence="1">
    <location>
        <begin position="273"/>
        <end position="426"/>
    </location>
</feature>
<evidence type="ECO:0000256" key="1">
    <source>
        <dbReference type="SAM" id="MobiDB-lite"/>
    </source>
</evidence>
<feature type="compositionally biased region" description="Polar residues" evidence="1">
    <location>
        <begin position="127"/>
        <end position="149"/>
    </location>
</feature>
<keyword evidence="2" id="KW-0812">Transmembrane</keyword>